<dbReference type="AlphaFoldDB" id="A0A9W7A317"/>
<reference evidence="7" key="1">
    <citation type="journal article" date="2023" name="Commun. Biol.">
        <title>Genome analysis of Parmales, the sister group of diatoms, reveals the evolutionary specialization of diatoms from phago-mixotrophs to photoautotrophs.</title>
        <authorList>
            <person name="Ban H."/>
            <person name="Sato S."/>
            <person name="Yoshikawa S."/>
            <person name="Yamada K."/>
            <person name="Nakamura Y."/>
            <person name="Ichinomiya M."/>
            <person name="Sato N."/>
            <person name="Blanc-Mathieu R."/>
            <person name="Endo H."/>
            <person name="Kuwata A."/>
            <person name="Ogata H."/>
        </authorList>
    </citation>
    <scope>NUCLEOTIDE SEQUENCE [LARGE SCALE GENOMIC DNA]</scope>
    <source>
        <strain evidence="7">NIES 3700</strain>
    </source>
</reference>
<keyword evidence="3" id="KW-0964">Secreted</keyword>
<evidence type="ECO:0000256" key="1">
    <source>
        <dbReference type="ARBA" id="ARBA00004613"/>
    </source>
</evidence>
<dbReference type="EMBL" id="BRXW01000511">
    <property type="protein sequence ID" value="GMH61748.1"/>
    <property type="molecule type" value="Genomic_DNA"/>
</dbReference>
<keyword evidence="4" id="KW-0732">Signal</keyword>
<evidence type="ECO:0000256" key="3">
    <source>
        <dbReference type="ARBA" id="ARBA00022525"/>
    </source>
</evidence>
<evidence type="ECO:0000313" key="6">
    <source>
        <dbReference type="EMBL" id="GMH61748.1"/>
    </source>
</evidence>
<dbReference type="GO" id="GO:0005576">
    <property type="term" value="C:extracellular region"/>
    <property type="evidence" value="ECO:0007669"/>
    <property type="project" value="UniProtKB-SubCell"/>
</dbReference>
<dbReference type="GO" id="GO:0016671">
    <property type="term" value="F:oxidoreductase activity, acting on a sulfur group of donors, disulfide as acceptor"/>
    <property type="evidence" value="ECO:0007669"/>
    <property type="project" value="InterPro"/>
</dbReference>
<evidence type="ECO:0000256" key="5">
    <source>
        <dbReference type="ARBA" id="ARBA00023180"/>
    </source>
</evidence>
<dbReference type="PANTHER" id="PTHR13234">
    <property type="entry name" value="GAMMA-INTERFERON INDUCIBLE LYSOSOMAL THIOL REDUCTASE GILT"/>
    <property type="match status" value="1"/>
</dbReference>
<evidence type="ECO:0000313" key="7">
    <source>
        <dbReference type="Proteomes" id="UP001165122"/>
    </source>
</evidence>
<keyword evidence="7" id="KW-1185">Reference proteome</keyword>
<keyword evidence="5" id="KW-0325">Glycoprotein</keyword>
<dbReference type="OrthoDB" id="958254at2759"/>
<dbReference type="InterPro" id="IPR004911">
    <property type="entry name" value="Interferon-induced_GILT"/>
</dbReference>
<evidence type="ECO:0000256" key="4">
    <source>
        <dbReference type="ARBA" id="ARBA00022729"/>
    </source>
</evidence>
<dbReference type="PANTHER" id="PTHR13234:SF8">
    <property type="entry name" value="GAMMA-INTERFERON-INDUCIBLE LYSOSOMAL THIOL REDUCTASE"/>
    <property type="match status" value="1"/>
</dbReference>
<evidence type="ECO:0008006" key="8">
    <source>
        <dbReference type="Google" id="ProtNLM"/>
    </source>
</evidence>
<protein>
    <recommendedName>
        <fullName evidence="8">Gamma-interferon-inducible lysosomal thiol reductase</fullName>
    </recommendedName>
</protein>
<dbReference type="Proteomes" id="UP001165122">
    <property type="component" value="Unassembled WGS sequence"/>
</dbReference>
<comment type="similarity">
    <text evidence="2">Belongs to the GILT family.</text>
</comment>
<dbReference type="Pfam" id="PF03227">
    <property type="entry name" value="GILT"/>
    <property type="match status" value="1"/>
</dbReference>
<gene>
    <name evidence="6" type="ORF">TrLO_g7554</name>
</gene>
<comment type="caution">
    <text evidence="6">The sequence shown here is derived from an EMBL/GenBank/DDBJ whole genome shotgun (WGS) entry which is preliminary data.</text>
</comment>
<proteinExistence type="inferred from homology"/>
<comment type="subcellular location">
    <subcellularLocation>
        <location evidence="1">Secreted</location>
    </subcellularLocation>
</comment>
<sequence>MHPAQPGVLQYIKKGSKMLARHRIQLLGNLSLALATIAATSVSAADKIKVTLYEEALCPACIGYFDAGTDLQPVNSGFWVMYENLKDIVDAEVVMWGNAIGDPSQGSDAVTCQHGEVECRGNLLFGCAKNLYPDVDAQLSLIHCFDSVLIETFPGGLPSGTVNMTMMDDTIKACASETDVNMDYDKLDACASGDDGMTYLQAEKDKTPGHTGVPFTVIGDGDAECPPPDDLTAAVCGAYTGLNKPEACNAAALSSKEGSWTSKVSLF</sequence>
<name>A0A9W7A317_9STRA</name>
<evidence type="ECO:0000256" key="2">
    <source>
        <dbReference type="ARBA" id="ARBA00005679"/>
    </source>
</evidence>
<accession>A0A9W7A317</accession>
<organism evidence="6 7">
    <name type="scientific">Triparma laevis f. longispina</name>
    <dbReference type="NCBI Taxonomy" id="1714387"/>
    <lineage>
        <taxon>Eukaryota</taxon>
        <taxon>Sar</taxon>
        <taxon>Stramenopiles</taxon>
        <taxon>Ochrophyta</taxon>
        <taxon>Bolidophyceae</taxon>
        <taxon>Parmales</taxon>
        <taxon>Triparmaceae</taxon>
        <taxon>Triparma</taxon>
    </lineage>
</organism>